<protein>
    <recommendedName>
        <fullName evidence="8">Envelope protein</fullName>
    </recommendedName>
</protein>
<evidence type="ECO:0008006" key="8">
    <source>
        <dbReference type="Google" id="ProtNLM"/>
    </source>
</evidence>
<dbReference type="Proteomes" id="UP000677228">
    <property type="component" value="Unassembled WGS sequence"/>
</dbReference>
<dbReference type="EMBL" id="CAJNOK010008349">
    <property type="protein sequence ID" value="CAF1061221.1"/>
    <property type="molecule type" value="Genomic_DNA"/>
</dbReference>
<proteinExistence type="predicted"/>
<dbReference type="AlphaFoldDB" id="A0A8S2DUY9"/>
<keyword evidence="3" id="KW-0812">Transmembrane</keyword>
<evidence type="ECO:0000313" key="5">
    <source>
        <dbReference type="EMBL" id="CAF1061221.1"/>
    </source>
</evidence>
<name>A0A8S2DUY9_9BILA</name>
<evidence type="ECO:0000256" key="1">
    <source>
        <dbReference type="SAM" id="Coils"/>
    </source>
</evidence>
<feature type="transmembrane region" description="Helical" evidence="3">
    <location>
        <begin position="247"/>
        <end position="269"/>
    </location>
</feature>
<keyword evidence="4" id="KW-0732">Signal</keyword>
<sequence>MFFKKVILFLLIIPFAWESIIVQHIKQAEKINVDEQIKSIIKRSKSRIYQERENILNEKVQNRQKHLNDVVVALADVQQKQKQITDKESQQYNYLGGLIPEYNNRIRILENRLDAAKMELEMFKKSNGKLVPVRRQSIVTASLFPLPIKGGGYDVQLKGFRRDLVWGGIDVEIPREVTTQRTHIEATTMDDKFIDQQGIIKDALINATVQNVTTPIETILGGIKDDSKRITIASRLANAQISLPTSVIVMIVLSIIVALILIGGVTFCAKRQHKKEKHPRESLKDASASSSPTPLIFSIKSGGENEQ</sequence>
<reference evidence="5" key="1">
    <citation type="submission" date="2021-02" db="EMBL/GenBank/DDBJ databases">
        <authorList>
            <person name="Nowell W R."/>
        </authorList>
    </citation>
    <scope>NUCLEOTIDE SEQUENCE</scope>
</reference>
<dbReference type="EMBL" id="CAJOBA010008364">
    <property type="protein sequence ID" value="CAF3826719.1"/>
    <property type="molecule type" value="Genomic_DNA"/>
</dbReference>
<feature type="chain" id="PRO_5036434503" description="Envelope protein" evidence="4">
    <location>
        <begin position="19"/>
        <end position="307"/>
    </location>
</feature>
<evidence type="ECO:0000313" key="7">
    <source>
        <dbReference type="Proteomes" id="UP000677228"/>
    </source>
</evidence>
<feature type="coiled-coil region" evidence="1">
    <location>
        <begin position="99"/>
        <end position="126"/>
    </location>
</feature>
<gene>
    <name evidence="5" type="ORF">OVA965_LOCUS17425</name>
    <name evidence="6" type="ORF">TMI583_LOCUS17436</name>
</gene>
<feature type="signal peptide" evidence="4">
    <location>
        <begin position="1"/>
        <end position="18"/>
    </location>
</feature>
<organism evidence="5 7">
    <name type="scientific">Didymodactylos carnosus</name>
    <dbReference type="NCBI Taxonomy" id="1234261"/>
    <lineage>
        <taxon>Eukaryota</taxon>
        <taxon>Metazoa</taxon>
        <taxon>Spiralia</taxon>
        <taxon>Gnathifera</taxon>
        <taxon>Rotifera</taxon>
        <taxon>Eurotatoria</taxon>
        <taxon>Bdelloidea</taxon>
        <taxon>Philodinida</taxon>
        <taxon>Philodinidae</taxon>
        <taxon>Didymodactylos</taxon>
    </lineage>
</organism>
<evidence type="ECO:0000256" key="2">
    <source>
        <dbReference type="SAM" id="MobiDB-lite"/>
    </source>
</evidence>
<dbReference type="Proteomes" id="UP000682733">
    <property type="component" value="Unassembled WGS sequence"/>
</dbReference>
<evidence type="ECO:0000256" key="3">
    <source>
        <dbReference type="SAM" id="Phobius"/>
    </source>
</evidence>
<evidence type="ECO:0000256" key="4">
    <source>
        <dbReference type="SAM" id="SignalP"/>
    </source>
</evidence>
<keyword evidence="3" id="KW-0472">Membrane</keyword>
<comment type="caution">
    <text evidence="5">The sequence shown here is derived from an EMBL/GenBank/DDBJ whole genome shotgun (WGS) entry which is preliminary data.</text>
</comment>
<keyword evidence="1" id="KW-0175">Coiled coil</keyword>
<evidence type="ECO:0000313" key="6">
    <source>
        <dbReference type="EMBL" id="CAF3826719.1"/>
    </source>
</evidence>
<keyword evidence="3" id="KW-1133">Transmembrane helix</keyword>
<accession>A0A8S2DUY9</accession>
<feature type="region of interest" description="Disordered" evidence="2">
    <location>
        <begin position="273"/>
        <end position="307"/>
    </location>
</feature>